<organism evidence="1 2">
    <name type="scientific">Hypocrea virens (strain Gv29-8 / FGSC 10586)</name>
    <name type="common">Gliocladium virens</name>
    <name type="synonym">Trichoderma virens</name>
    <dbReference type="NCBI Taxonomy" id="413071"/>
    <lineage>
        <taxon>Eukaryota</taxon>
        <taxon>Fungi</taxon>
        <taxon>Dikarya</taxon>
        <taxon>Ascomycota</taxon>
        <taxon>Pezizomycotina</taxon>
        <taxon>Sordariomycetes</taxon>
        <taxon>Hypocreomycetidae</taxon>
        <taxon>Hypocreales</taxon>
        <taxon>Hypocreaceae</taxon>
        <taxon>Trichoderma</taxon>
    </lineage>
</organism>
<dbReference type="VEuPathDB" id="FungiDB:TRIVIDRAFT_224895"/>
<sequence length="138" mass="14696">MGKQTKPPKSLAAVSYQAIATARACAYTIPTINATSHHRLAIEGWAPTFCWLAATEGPAKPRRRGSRSRLAQAFSLTCTIPPLAVICHQTQMQYSTFAYSSPSYFTGHGNCLSALPAPMDVRADSAATGCSPRTSSCT</sequence>
<dbReference type="InParanoid" id="G9N1Q4"/>
<accession>G9N1Q4</accession>
<comment type="caution">
    <text evidence="1">The sequence shown here is derived from an EMBL/GenBank/DDBJ whole genome shotgun (WGS) entry which is preliminary data.</text>
</comment>
<dbReference type="AlphaFoldDB" id="G9N1Q4"/>
<protein>
    <submittedName>
        <fullName evidence="1">Uncharacterized protein</fullName>
    </submittedName>
</protein>
<keyword evidence="2" id="KW-1185">Reference proteome</keyword>
<dbReference type="GeneID" id="25791912"/>
<name>G9N1Q4_HYPVG</name>
<proteinExistence type="predicted"/>
<dbReference type="HOGENOM" id="CLU_1855545_0_0_1"/>
<evidence type="ECO:0000313" key="2">
    <source>
        <dbReference type="Proteomes" id="UP000007115"/>
    </source>
</evidence>
<reference evidence="1 2" key="1">
    <citation type="journal article" date="2011" name="Genome Biol.">
        <title>Comparative genome sequence analysis underscores mycoparasitism as the ancestral life style of Trichoderma.</title>
        <authorList>
            <person name="Kubicek C.P."/>
            <person name="Herrera-Estrella A."/>
            <person name="Seidl-Seiboth V."/>
            <person name="Martinez D.A."/>
            <person name="Druzhinina I.S."/>
            <person name="Thon M."/>
            <person name="Zeilinger S."/>
            <person name="Casas-Flores S."/>
            <person name="Horwitz B.A."/>
            <person name="Mukherjee P.K."/>
            <person name="Mukherjee M."/>
            <person name="Kredics L."/>
            <person name="Alcaraz L.D."/>
            <person name="Aerts A."/>
            <person name="Antal Z."/>
            <person name="Atanasova L."/>
            <person name="Cervantes-Badillo M.G."/>
            <person name="Challacombe J."/>
            <person name="Chertkov O."/>
            <person name="McCluskey K."/>
            <person name="Coulpier F."/>
            <person name="Deshpande N."/>
            <person name="von Doehren H."/>
            <person name="Ebbole D.J."/>
            <person name="Esquivel-Naranjo E.U."/>
            <person name="Fekete E."/>
            <person name="Flipphi M."/>
            <person name="Glaser F."/>
            <person name="Gomez-Rodriguez E.Y."/>
            <person name="Gruber S."/>
            <person name="Han C."/>
            <person name="Henrissat B."/>
            <person name="Hermosa R."/>
            <person name="Hernandez-Onate M."/>
            <person name="Karaffa L."/>
            <person name="Kosti I."/>
            <person name="Le Crom S."/>
            <person name="Lindquist E."/>
            <person name="Lucas S."/>
            <person name="Luebeck M."/>
            <person name="Luebeck P.S."/>
            <person name="Margeot A."/>
            <person name="Metz B."/>
            <person name="Misra M."/>
            <person name="Nevalainen H."/>
            <person name="Omann M."/>
            <person name="Packer N."/>
            <person name="Perrone G."/>
            <person name="Uresti-Rivera E.E."/>
            <person name="Salamov A."/>
            <person name="Schmoll M."/>
            <person name="Seiboth B."/>
            <person name="Shapiro H."/>
            <person name="Sukno S."/>
            <person name="Tamayo-Ramos J.A."/>
            <person name="Tisch D."/>
            <person name="Wiest A."/>
            <person name="Wilkinson H.H."/>
            <person name="Zhang M."/>
            <person name="Coutinho P.M."/>
            <person name="Kenerley C.M."/>
            <person name="Monte E."/>
            <person name="Baker S.E."/>
            <person name="Grigoriev I.V."/>
        </authorList>
    </citation>
    <scope>NUCLEOTIDE SEQUENCE [LARGE SCALE GENOMIC DNA]</scope>
    <source>
        <strain evidence="2">Gv29-8 / FGSC 10586</strain>
    </source>
</reference>
<dbReference type="Proteomes" id="UP000007115">
    <property type="component" value="Unassembled WGS sequence"/>
</dbReference>
<gene>
    <name evidence="1" type="ORF">TRIVIDRAFT_224895</name>
</gene>
<evidence type="ECO:0000313" key="1">
    <source>
        <dbReference type="EMBL" id="EHK19683.1"/>
    </source>
</evidence>
<dbReference type="RefSeq" id="XP_013953878.1">
    <property type="nucleotide sequence ID" value="XM_014098403.1"/>
</dbReference>
<dbReference type="EMBL" id="ABDF02000083">
    <property type="protein sequence ID" value="EHK19683.1"/>
    <property type="molecule type" value="Genomic_DNA"/>
</dbReference>